<reference evidence="2 3" key="1">
    <citation type="journal article" date="2023" name="G3 (Bethesda)">
        <title>A chromosome-length genome assembly and annotation of blackberry (Rubus argutus, cv. 'Hillquist').</title>
        <authorList>
            <person name="Bruna T."/>
            <person name="Aryal R."/>
            <person name="Dudchenko O."/>
            <person name="Sargent D.J."/>
            <person name="Mead D."/>
            <person name="Buti M."/>
            <person name="Cavallini A."/>
            <person name="Hytonen T."/>
            <person name="Andres J."/>
            <person name="Pham M."/>
            <person name="Weisz D."/>
            <person name="Mascagni F."/>
            <person name="Usai G."/>
            <person name="Natali L."/>
            <person name="Bassil N."/>
            <person name="Fernandez G.E."/>
            <person name="Lomsadze A."/>
            <person name="Armour M."/>
            <person name="Olukolu B."/>
            <person name="Poorten T."/>
            <person name="Britton C."/>
            <person name="Davik J."/>
            <person name="Ashrafi H."/>
            <person name="Aiden E.L."/>
            <person name="Borodovsky M."/>
            <person name="Worthington M."/>
        </authorList>
    </citation>
    <scope>NUCLEOTIDE SEQUENCE [LARGE SCALE GENOMIC DNA]</scope>
    <source>
        <strain evidence="2">PI 553951</strain>
    </source>
</reference>
<evidence type="ECO:0000313" key="2">
    <source>
        <dbReference type="EMBL" id="KAK9920486.1"/>
    </source>
</evidence>
<organism evidence="2 3">
    <name type="scientific">Rubus argutus</name>
    <name type="common">Southern blackberry</name>
    <dbReference type="NCBI Taxonomy" id="59490"/>
    <lineage>
        <taxon>Eukaryota</taxon>
        <taxon>Viridiplantae</taxon>
        <taxon>Streptophyta</taxon>
        <taxon>Embryophyta</taxon>
        <taxon>Tracheophyta</taxon>
        <taxon>Spermatophyta</taxon>
        <taxon>Magnoliopsida</taxon>
        <taxon>eudicotyledons</taxon>
        <taxon>Gunneridae</taxon>
        <taxon>Pentapetalae</taxon>
        <taxon>rosids</taxon>
        <taxon>fabids</taxon>
        <taxon>Rosales</taxon>
        <taxon>Rosaceae</taxon>
        <taxon>Rosoideae</taxon>
        <taxon>Rosoideae incertae sedis</taxon>
        <taxon>Rubus</taxon>
    </lineage>
</organism>
<name>A0AAW1W9B6_RUBAR</name>
<feature type="region of interest" description="Disordered" evidence="1">
    <location>
        <begin position="143"/>
        <end position="167"/>
    </location>
</feature>
<accession>A0AAW1W9B6</accession>
<evidence type="ECO:0000256" key="1">
    <source>
        <dbReference type="SAM" id="MobiDB-lite"/>
    </source>
</evidence>
<sequence>MSRQPTQPEEKPKRPLIPMKDVDIYVRSDDPPVTINLNDIGFYDDVSHYDIGDSDDEMCRYHEVDDCMICGQRVEHSTPFCPYKKFVPHNVSLPPGIQRICTCCGKWDGHPGEDWEGCAIPKECLDCGTYGKHWTGDADCPAKAPNKHQHHEKPDSYQQSGRPLMSP</sequence>
<evidence type="ECO:0000313" key="3">
    <source>
        <dbReference type="Proteomes" id="UP001457282"/>
    </source>
</evidence>
<dbReference type="EMBL" id="JBEDUW010000006">
    <property type="protein sequence ID" value="KAK9920486.1"/>
    <property type="molecule type" value="Genomic_DNA"/>
</dbReference>
<proteinExistence type="predicted"/>
<dbReference type="AlphaFoldDB" id="A0AAW1W9B6"/>
<gene>
    <name evidence="2" type="ORF">M0R45_029041</name>
</gene>
<dbReference type="Proteomes" id="UP001457282">
    <property type="component" value="Unassembled WGS sequence"/>
</dbReference>
<protein>
    <submittedName>
        <fullName evidence="2">Uncharacterized protein</fullName>
    </submittedName>
</protein>
<keyword evidence="3" id="KW-1185">Reference proteome</keyword>
<comment type="caution">
    <text evidence="2">The sequence shown here is derived from an EMBL/GenBank/DDBJ whole genome shotgun (WGS) entry which is preliminary data.</text>
</comment>